<name>A0ABT6VY00_9ACTN</name>
<proteinExistence type="predicted"/>
<sequence>MTDETPATPFAVKVHQNPYLAVGERTLHAVVGVEASGAAGGLAHGEPLTRAEVVIIDTSASMSAEKRLDKAREAAAVAVDTLVEGTEFAVIAGSDEATQVYPRQGLARASERTRQEARRALRDVRAAGSTSMSTWLSLADSLLAGSAARKKHAVLLTDGHNTEGERPLAAALKACEGRFDCDCRGIGTDWSPRQVATITHALNGAWQPVASPQLLAEDFRALTAASMAKHTAGVELHVAPGLTTRIVSFGQVRPVVEDLTDRGSPVGEGVTRYPLGSWGVESREYVLELEVDQSVYRIENESRAGAALLKLVAAGSGEPVLSRAHRVFAIWTSDFRKSGPIDAKVAEALGQQELQHAVSTALALLDEPADDAEAREKFGRAVALAYKAGQHGLIEHLSHIVDIVDPLLGDVRMRPREEINRLDRIWSAHLSSQASPGRSARAIREADGDR</sequence>
<dbReference type="Pfam" id="PF13768">
    <property type="entry name" value="VWA_3"/>
    <property type="match status" value="1"/>
</dbReference>
<dbReference type="Gene3D" id="1.20.120.1690">
    <property type="match status" value="1"/>
</dbReference>
<dbReference type="InterPro" id="IPR036465">
    <property type="entry name" value="vWFA_dom_sf"/>
</dbReference>
<evidence type="ECO:0000313" key="3">
    <source>
        <dbReference type="Proteomes" id="UP001156398"/>
    </source>
</evidence>
<reference evidence="2 3" key="1">
    <citation type="submission" date="2023-05" db="EMBL/GenBank/DDBJ databases">
        <title>Streptantibioticus silvisoli sp. nov., acidotolerant actinomycetes 1 from pine litter.</title>
        <authorList>
            <person name="Swiecimska M."/>
            <person name="Golinska P."/>
            <person name="Sangal V."/>
            <person name="Wachnowicz B."/>
            <person name="Goodfellow M."/>
        </authorList>
    </citation>
    <scope>NUCLEOTIDE SEQUENCE [LARGE SCALE GENOMIC DNA]</scope>
    <source>
        <strain evidence="2 3">SL54</strain>
    </source>
</reference>
<feature type="domain" description="VWFA" evidence="1">
    <location>
        <begin position="51"/>
        <end position="231"/>
    </location>
</feature>
<keyword evidence="3" id="KW-1185">Reference proteome</keyword>
<dbReference type="InterPro" id="IPR002035">
    <property type="entry name" value="VWF_A"/>
</dbReference>
<dbReference type="Gene3D" id="3.40.50.410">
    <property type="entry name" value="von Willebrand factor, type A domain"/>
    <property type="match status" value="1"/>
</dbReference>
<gene>
    <name evidence="2" type="ORF">POF43_011710</name>
</gene>
<protein>
    <submittedName>
        <fullName evidence="2">VWA domain-containing protein</fullName>
    </submittedName>
</protein>
<dbReference type="PROSITE" id="PS50234">
    <property type="entry name" value="VWFA"/>
    <property type="match status" value="1"/>
</dbReference>
<dbReference type="EMBL" id="JAAGKO020000013">
    <property type="protein sequence ID" value="MDI5963367.1"/>
    <property type="molecule type" value="Genomic_DNA"/>
</dbReference>
<dbReference type="SUPFAM" id="SSF53300">
    <property type="entry name" value="vWA-like"/>
    <property type="match status" value="1"/>
</dbReference>
<comment type="caution">
    <text evidence="2">The sequence shown here is derived from an EMBL/GenBank/DDBJ whole genome shotgun (WGS) entry which is preliminary data.</text>
</comment>
<dbReference type="SMART" id="SM00327">
    <property type="entry name" value="VWA"/>
    <property type="match status" value="1"/>
</dbReference>
<evidence type="ECO:0000313" key="2">
    <source>
        <dbReference type="EMBL" id="MDI5963367.1"/>
    </source>
</evidence>
<dbReference type="RefSeq" id="WP_271322167.1">
    <property type="nucleotide sequence ID" value="NZ_JAAGKO020000013.1"/>
</dbReference>
<accession>A0ABT6VY00</accession>
<dbReference type="Gene3D" id="2.60.40.3670">
    <property type="match status" value="1"/>
</dbReference>
<organism evidence="2 3">
    <name type="scientific">Streptantibioticus silvisoli</name>
    <dbReference type="NCBI Taxonomy" id="2705255"/>
    <lineage>
        <taxon>Bacteria</taxon>
        <taxon>Bacillati</taxon>
        <taxon>Actinomycetota</taxon>
        <taxon>Actinomycetes</taxon>
        <taxon>Kitasatosporales</taxon>
        <taxon>Streptomycetaceae</taxon>
        <taxon>Streptantibioticus</taxon>
    </lineage>
</organism>
<dbReference type="CDD" id="cd00198">
    <property type="entry name" value="vWFA"/>
    <property type="match status" value="1"/>
</dbReference>
<evidence type="ECO:0000259" key="1">
    <source>
        <dbReference type="PROSITE" id="PS50234"/>
    </source>
</evidence>
<dbReference type="Proteomes" id="UP001156398">
    <property type="component" value="Unassembled WGS sequence"/>
</dbReference>